<evidence type="ECO:0008006" key="4">
    <source>
        <dbReference type="Google" id="ProtNLM"/>
    </source>
</evidence>
<protein>
    <recommendedName>
        <fullName evidence="4">CPBP family intramembrane metalloprotease</fullName>
    </recommendedName>
</protein>
<feature type="transmembrane region" description="Helical" evidence="1">
    <location>
        <begin position="58"/>
        <end position="77"/>
    </location>
</feature>
<keyword evidence="1" id="KW-1133">Transmembrane helix</keyword>
<keyword evidence="3" id="KW-1185">Reference proteome</keyword>
<feature type="transmembrane region" description="Helical" evidence="1">
    <location>
        <begin position="198"/>
        <end position="217"/>
    </location>
</feature>
<feature type="transmembrane region" description="Helical" evidence="1">
    <location>
        <begin position="29"/>
        <end position="52"/>
    </location>
</feature>
<keyword evidence="1" id="KW-0812">Transmembrane</keyword>
<proteinExistence type="predicted"/>
<feature type="transmembrane region" description="Helical" evidence="1">
    <location>
        <begin position="122"/>
        <end position="144"/>
    </location>
</feature>
<feature type="transmembrane region" description="Helical" evidence="1">
    <location>
        <begin position="98"/>
        <end position="116"/>
    </location>
</feature>
<comment type="caution">
    <text evidence="2">The sequence shown here is derived from an EMBL/GenBank/DDBJ whole genome shotgun (WGS) entry which is preliminary data.</text>
</comment>
<sequence length="295" mass="31392">MPNTAKPANDADKPPAYWRAESVAPLWRILAASGYGLWTWLGLALVLGLYPAGRSGTLLPLCVGTVLVSIGLLVACLPWRGASGWYGWHPRRDSRPTGAALLALATFLPMLAVAGLARGDNIFWATRLAGAVLALCSLASLAYTGYRFRRQLSPASQRASASLPLSRLVFAGYAGGLWLWLCTLAEGELVAPRGLSPWILLLLTLALLLGLLEGQAWQALAKLGAHGNASLEHALQPARFVAALFTFVFPCIALLLARQDGVDLAAAAVAVPSCLLGKWLERYLYESLLLRGPAG</sequence>
<reference evidence="3" key="1">
    <citation type="journal article" date="2019" name="Int. J. Syst. Evol. Microbiol.">
        <title>The Global Catalogue of Microorganisms (GCM) 10K type strain sequencing project: providing services to taxonomists for standard genome sequencing and annotation.</title>
        <authorList>
            <consortium name="The Broad Institute Genomics Platform"/>
            <consortium name="The Broad Institute Genome Sequencing Center for Infectious Disease"/>
            <person name="Wu L."/>
            <person name="Ma J."/>
        </authorList>
    </citation>
    <scope>NUCLEOTIDE SEQUENCE [LARGE SCALE GENOMIC DNA]</scope>
    <source>
        <strain evidence="3">KCTC 22232</strain>
    </source>
</reference>
<gene>
    <name evidence="2" type="ORF">GCM10008098_26440</name>
</gene>
<feature type="transmembrane region" description="Helical" evidence="1">
    <location>
        <begin position="238"/>
        <end position="258"/>
    </location>
</feature>
<evidence type="ECO:0000313" key="2">
    <source>
        <dbReference type="EMBL" id="GGY31290.1"/>
    </source>
</evidence>
<evidence type="ECO:0000256" key="1">
    <source>
        <dbReference type="SAM" id="Phobius"/>
    </source>
</evidence>
<dbReference type="Proteomes" id="UP000621898">
    <property type="component" value="Unassembled WGS sequence"/>
</dbReference>
<name>A0ABQ3A3G3_9GAMM</name>
<evidence type="ECO:0000313" key="3">
    <source>
        <dbReference type="Proteomes" id="UP000621898"/>
    </source>
</evidence>
<organism evidence="2 3">
    <name type="scientific">Rhodanobacter panaciterrae</name>
    <dbReference type="NCBI Taxonomy" id="490572"/>
    <lineage>
        <taxon>Bacteria</taxon>
        <taxon>Pseudomonadati</taxon>
        <taxon>Pseudomonadota</taxon>
        <taxon>Gammaproteobacteria</taxon>
        <taxon>Lysobacterales</taxon>
        <taxon>Rhodanobacteraceae</taxon>
        <taxon>Rhodanobacter</taxon>
    </lineage>
</organism>
<accession>A0ABQ3A3G3</accession>
<dbReference type="EMBL" id="BMXT01000002">
    <property type="protein sequence ID" value="GGY31290.1"/>
    <property type="molecule type" value="Genomic_DNA"/>
</dbReference>
<feature type="transmembrane region" description="Helical" evidence="1">
    <location>
        <begin position="165"/>
        <end position="186"/>
    </location>
</feature>
<keyword evidence="1" id="KW-0472">Membrane</keyword>